<sequence>MPTRAELDHIAQHSAAVAGDHTGQISGTATALAAIATAAQADNSSARDWVTNVLAQVGDPAFSARMQTQLARTDTKRRVPALVHAALEG</sequence>
<gene>
    <name evidence="1" type="ORF">LCGC14_1065090</name>
</gene>
<dbReference type="AlphaFoldDB" id="A0A0F9MPN4"/>
<protein>
    <submittedName>
        <fullName evidence="1">Uncharacterized protein</fullName>
    </submittedName>
</protein>
<organism evidence="1">
    <name type="scientific">marine sediment metagenome</name>
    <dbReference type="NCBI Taxonomy" id="412755"/>
    <lineage>
        <taxon>unclassified sequences</taxon>
        <taxon>metagenomes</taxon>
        <taxon>ecological metagenomes</taxon>
    </lineage>
</organism>
<proteinExistence type="predicted"/>
<accession>A0A0F9MPN4</accession>
<dbReference type="EMBL" id="LAZR01004548">
    <property type="protein sequence ID" value="KKN07624.1"/>
    <property type="molecule type" value="Genomic_DNA"/>
</dbReference>
<name>A0A0F9MPN4_9ZZZZ</name>
<comment type="caution">
    <text evidence="1">The sequence shown here is derived from an EMBL/GenBank/DDBJ whole genome shotgun (WGS) entry which is preliminary data.</text>
</comment>
<reference evidence="1" key="1">
    <citation type="journal article" date="2015" name="Nature">
        <title>Complex archaea that bridge the gap between prokaryotes and eukaryotes.</title>
        <authorList>
            <person name="Spang A."/>
            <person name="Saw J.H."/>
            <person name="Jorgensen S.L."/>
            <person name="Zaremba-Niedzwiedzka K."/>
            <person name="Martijn J."/>
            <person name="Lind A.E."/>
            <person name="van Eijk R."/>
            <person name="Schleper C."/>
            <person name="Guy L."/>
            <person name="Ettema T.J."/>
        </authorList>
    </citation>
    <scope>NUCLEOTIDE SEQUENCE</scope>
</reference>
<evidence type="ECO:0000313" key="1">
    <source>
        <dbReference type="EMBL" id="KKN07624.1"/>
    </source>
</evidence>